<evidence type="ECO:0000259" key="2">
    <source>
        <dbReference type="Pfam" id="PF00535"/>
    </source>
</evidence>
<accession>V5RB20</accession>
<keyword evidence="1" id="KW-0812">Transmembrane</keyword>
<dbReference type="GO" id="GO:0016758">
    <property type="term" value="F:hexosyltransferase activity"/>
    <property type="evidence" value="ECO:0007669"/>
    <property type="project" value="UniProtKB-ARBA"/>
</dbReference>
<dbReference type="EMBL" id="KC526905">
    <property type="protein sequence ID" value="AHB32491.1"/>
    <property type="molecule type" value="Genomic_DNA"/>
</dbReference>
<dbReference type="Pfam" id="PF00535">
    <property type="entry name" value="Glycos_transf_2"/>
    <property type="match status" value="1"/>
</dbReference>
<dbReference type="AlphaFoldDB" id="V5RB20"/>
<feature type="domain" description="Glycosyltransferase 2-like" evidence="2">
    <location>
        <begin position="6"/>
        <end position="98"/>
    </location>
</feature>
<name>V5RB20_ACIBA</name>
<dbReference type="SUPFAM" id="SSF53448">
    <property type="entry name" value="Nucleotide-diphospho-sugar transferases"/>
    <property type="match status" value="1"/>
</dbReference>
<dbReference type="PANTHER" id="PTHR22916:SF3">
    <property type="entry name" value="UDP-GLCNAC:BETAGAL BETA-1,3-N-ACETYLGLUCOSAMINYLTRANSFERASE-LIKE PROTEIN 1"/>
    <property type="match status" value="1"/>
</dbReference>
<evidence type="ECO:0000313" key="3">
    <source>
        <dbReference type="EMBL" id="AHB32491.1"/>
    </source>
</evidence>
<evidence type="ECO:0000256" key="1">
    <source>
        <dbReference type="SAM" id="Phobius"/>
    </source>
</evidence>
<dbReference type="Gene3D" id="3.90.550.10">
    <property type="entry name" value="Spore Coat Polysaccharide Biosynthesis Protein SpsA, Chain A"/>
    <property type="match status" value="1"/>
</dbReference>
<feature type="transmembrane region" description="Helical" evidence="1">
    <location>
        <begin position="278"/>
        <end position="296"/>
    </location>
</feature>
<reference evidence="3" key="1">
    <citation type="journal article" date="2013" name="PLoS ONE">
        <title>Diversity in the major polysaccharide antigen of Acinetobacter baumannii assessed by DNA sequencing, and development of a molecular serotyping scheme.</title>
        <authorList>
            <person name="Hu D."/>
            <person name="Liu B."/>
            <person name="Dijkshoorn L."/>
            <person name="Wang L."/>
            <person name="Reeves P.R."/>
        </authorList>
    </citation>
    <scope>NUCLEOTIDE SEQUENCE</scope>
    <source>
        <strain evidence="3">LUH5544</strain>
    </source>
</reference>
<dbReference type="InterPro" id="IPR001173">
    <property type="entry name" value="Glyco_trans_2-like"/>
</dbReference>
<dbReference type="CDD" id="cd00761">
    <property type="entry name" value="Glyco_tranf_GTA_type"/>
    <property type="match status" value="1"/>
</dbReference>
<gene>
    <name evidence="3" type="primary">gtr88</name>
</gene>
<protein>
    <submittedName>
        <fullName evidence="3">Gtr88</fullName>
    </submittedName>
</protein>
<reference evidence="3" key="2">
    <citation type="journal article" date="2016" name="Carbohydr. Res.">
        <title>Related structures of neutral capsular polysaccharides of Acinetobacter baumannii isolates that carry related capsule gene clusters KL43, KL47, and KL88.</title>
        <authorList>
            <person name="Shashkov A.S."/>
            <person name="Kenyon J.J."/>
            <person name="Arbatsky N.P."/>
            <person name="Shneider M.M."/>
            <person name="Popova A.V."/>
            <person name="Miroshnikov K.A."/>
            <person name="Hall R.M."/>
            <person name="Knirel Y.A."/>
        </authorList>
    </citation>
    <scope>NUCLEOTIDE SEQUENCE</scope>
    <source>
        <strain evidence="3">LUH5544</strain>
    </source>
</reference>
<dbReference type="InterPro" id="IPR029044">
    <property type="entry name" value="Nucleotide-diphossugar_trans"/>
</dbReference>
<keyword evidence="1" id="KW-1133">Transmembrane helix</keyword>
<sequence length="297" mass="34944">MSIELTIFTPSYNRAHTLPRVYQSLKEQTLQNFEWLIIDDGSVDDTEKVVSEFINEQKLKIRYIKQENVGKQAAWNKAIAMAEGRIFCCLDSDDALYSRYNVDDIFTKYSSFFERDDVVGLRFLAYSNVKNTYDGDEVSKTIVVRTYFYELSNHKNYGERIDFIKTHVIKNFLFPVEKDIKFIPEIWFYVALAKAGYSFVYIPEPARIFFDDDPNNRLSRSSIRKHAKGHYISRAKILCDTPLEVYMTNPRVWIASLIRFSQCANYLNISFKKRKEDVGLLYAFLSYLLFISIFSFR</sequence>
<dbReference type="PANTHER" id="PTHR22916">
    <property type="entry name" value="GLYCOSYLTRANSFERASE"/>
    <property type="match status" value="1"/>
</dbReference>
<keyword evidence="1" id="KW-0472">Membrane</keyword>
<proteinExistence type="predicted"/>
<organism evidence="3">
    <name type="scientific">Acinetobacter baumannii</name>
    <dbReference type="NCBI Taxonomy" id="470"/>
    <lineage>
        <taxon>Bacteria</taxon>
        <taxon>Pseudomonadati</taxon>
        <taxon>Pseudomonadota</taxon>
        <taxon>Gammaproteobacteria</taxon>
        <taxon>Moraxellales</taxon>
        <taxon>Moraxellaceae</taxon>
        <taxon>Acinetobacter</taxon>
        <taxon>Acinetobacter calcoaceticus/baumannii complex</taxon>
    </lineage>
</organism>